<dbReference type="PATRIC" id="fig|1612624.7.peg.2504"/>
<evidence type="ECO:0000313" key="5">
    <source>
        <dbReference type="EMBL" id="OBZ92811.1"/>
    </source>
</evidence>
<dbReference type="GO" id="GO:0003700">
    <property type="term" value="F:DNA-binding transcription factor activity"/>
    <property type="evidence" value="ECO:0007669"/>
    <property type="project" value="InterPro"/>
</dbReference>
<dbReference type="InterPro" id="IPR018062">
    <property type="entry name" value="HTH_AraC-typ_CS"/>
</dbReference>
<evidence type="ECO:0000256" key="2">
    <source>
        <dbReference type="ARBA" id="ARBA00023125"/>
    </source>
</evidence>
<dbReference type="SMART" id="SM00342">
    <property type="entry name" value="HTH_ARAC"/>
    <property type="match status" value="1"/>
</dbReference>
<proteinExistence type="predicted"/>
<feature type="domain" description="HTH araC/xylS-type" evidence="4">
    <location>
        <begin position="171"/>
        <end position="268"/>
    </location>
</feature>
<dbReference type="AlphaFoldDB" id="A0A1C7NUX7"/>
<protein>
    <submittedName>
        <fullName evidence="5">AraC family transcriptional regulator</fullName>
    </submittedName>
</protein>
<keyword evidence="1" id="KW-0805">Transcription regulation</keyword>
<evidence type="ECO:0000256" key="3">
    <source>
        <dbReference type="ARBA" id="ARBA00023163"/>
    </source>
</evidence>
<dbReference type="Pfam" id="PF12833">
    <property type="entry name" value="HTH_18"/>
    <property type="match status" value="1"/>
</dbReference>
<dbReference type="SUPFAM" id="SSF46689">
    <property type="entry name" value="Homeodomain-like"/>
    <property type="match status" value="1"/>
</dbReference>
<evidence type="ECO:0000256" key="1">
    <source>
        <dbReference type="ARBA" id="ARBA00023015"/>
    </source>
</evidence>
<keyword evidence="3" id="KW-0804">Transcription</keyword>
<dbReference type="GO" id="GO:0005829">
    <property type="term" value="C:cytosol"/>
    <property type="evidence" value="ECO:0007669"/>
    <property type="project" value="TreeGrafter"/>
</dbReference>
<dbReference type="PANTHER" id="PTHR47894">
    <property type="entry name" value="HTH-TYPE TRANSCRIPTIONAL REGULATOR GADX"/>
    <property type="match status" value="1"/>
</dbReference>
<reference evidence="5 6" key="1">
    <citation type="journal article" date="2016" name="Syst. Appl. Microbiol.">
        <title>Pararhizobium polonicum sp. nov. isolated from tumors on stone fruit rootstocks.</title>
        <authorList>
            <person name="Pulawska J."/>
            <person name="Kuzmanovic N."/>
            <person name="Willems A."/>
            <person name="Pothier J.F."/>
        </authorList>
    </citation>
    <scope>NUCLEOTIDE SEQUENCE [LARGE SCALE GENOMIC DNA]</scope>
    <source>
        <strain evidence="5 6">F5.1</strain>
    </source>
</reference>
<dbReference type="OrthoDB" id="252470at2"/>
<sequence>MQNGAAPIPDPISKVSIFSITQATTATFTDLYFRLTFLCFIQTGSKRVLCPTNGELIGEPGDLIIFPPGSLVTMENRPILNDRYRADGVCFTHDLVDAVFIDQRPRSDPPGIQILRTDSQRPSEILGLIKDTVNNEGLPLPIKQHRLLEPLIWLRHNGVRLPTRDEEQPLSKLRRLIETDLSHPWRIPEVAEYFAMSEATLRRWLMKSGQGFSKILLNTRLENGLTLLQTTGTPISQIALESGFKTPSHFSDSFRKRFGIAPKLIRSAND</sequence>
<gene>
    <name evidence="5" type="ORF">ADU59_24040</name>
</gene>
<keyword evidence="6" id="KW-1185">Reference proteome</keyword>
<dbReference type="Gene3D" id="1.10.10.60">
    <property type="entry name" value="Homeodomain-like"/>
    <property type="match status" value="1"/>
</dbReference>
<organism evidence="5 6">
    <name type="scientific">Pararhizobium polonicum</name>
    <dbReference type="NCBI Taxonomy" id="1612624"/>
    <lineage>
        <taxon>Bacteria</taxon>
        <taxon>Pseudomonadati</taxon>
        <taxon>Pseudomonadota</taxon>
        <taxon>Alphaproteobacteria</taxon>
        <taxon>Hyphomicrobiales</taxon>
        <taxon>Rhizobiaceae</taxon>
        <taxon>Rhizobium/Agrobacterium group</taxon>
        <taxon>Pararhizobium</taxon>
    </lineage>
</organism>
<dbReference type="Proteomes" id="UP000093111">
    <property type="component" value="Unassembled WGS sequence"/>
</dbReference>
<dbReference type="RefSeq" id="WP_068957361.1">
    <property type="nucleotide sequence ID" value="NZ_LGLV01000017.1"/>
</dbReference>
<dbReference type="EMBL" id="LGLV01000017">
    <property type="protein sequence ID" value="OBZ92811.1"/>
    <property type="molecule type" value="Genomic_DNA"/>
</dbReference>
<keyword evidence="2" id="KW-0238">DNA-binding</keyword>
<dbReference type="PROSITE" id="PS00041">
    <property type="entry name" value="HTH_ARAC_FAMILY_1"/>
    <property type="match status" value="1"/>
</dbReference>
<dbReference type="InterPro" id="IPR009057">
    <property type="entry name" value="Homeodomain-like_sf"/>
</dbReference>
<dbReference type="InterPro" id="IPR018060">
    <property type="entry name" value="HTH_AraC"/>
</dbReference>
<accession>A0A1C7NUX7</accession>
<dbReference type="PROSITE" id="PS01124">
    <property type="entry name" value="HTH_ARAC_FAMILY_2"/>
    <property type="match status" value="1"/>
</dbReference>
<dbReference type="PRINTS" id="PR00032">
    <property type="entry name" value="HTHARAC"/>
</dbReference>
<dbReference type="STRING" id="1612624.ADU59_24040"/>
<comment type="caution">
    <text evidence="5">The sequence shown here is derived from an EMBL/GenBank/DDBJ whole genome shotgun (WGS) entry which is preliminary data.</text>
</comment>
<dbReference type="PANTHER" id="PTHR47894:SF4">
    <property type="entry name" value="HTH-TYPE TRANSCRIPTIONAL REGULATOR GADX"/>
    <property type="match status" value="1"/>
</dbReference>
<dbReference type="InterPro" id="IPR020449">
    <property type="entry name" value="Tscrpt_reg_AraC-type_HTH"/>
</dbReference>
<name>A0A1C7NUX7_9HYPH</name>
<evidence type="ECO:0000259" key="4">
    <source>
        <dbReference type="PROSITE" id="PS01124"/>
    </source>
</evidence>
<dbReference type="GO" id="GO:0000976">
    <property type="term" value="F:transcription cis-regulatory region binding"/>
    <property type="evidence" value="ECO:0007669"/>
    <property type="project" value="TreeGrafter"/>
</dbReference>
<evidence type="ECO:0000313" key="6">
    <source>
        <dbReference type="Proteomes" id="UP000093111"/>
    </source>
</evidence>